<keyword evidence="2" id="KW-1185">Reference proteome</keyword>
<dbReference type="AlphaFoldDB" id="A0A9J6GVB7"/>
<gene>
    <name evidence="1" type="ORF">HPB48_011493</name>
</gene>
<dbReference type="PANTHER" id="PTHR46888:SF11">
    <property type="entry name" value="SCAN BOX DOMAIN-CONTAINING PROTEIN"/>
    <property type="match status" value="1"/>
</dbReference>
<comment type="caution">
    <text evidence="1">The sequence shown here is derived from an EMBL/GenBank/DDBJ whole genome shotgun (WGS) entry which is preliminary data.</text>
</comment>
<evidence type="ECO:0000313" key="2">
    <source>
        <dbReference type="Proteomes" id="UP000821853"/>
    </source>
</evidence>
<evidence type="ECO:0000313" key="1">
    <source>
        <dbReference type="EMBL" id="KAH9379426.1"/>
    </source>
</evidence>
<dbReference type="PANTHER" id="PTHR46888">
    <property type="entry name" value="ZINC KNUCKLE DOMAINCONTAINING PROTEIN-RELATED"/>
    <property type="match status" value="1"/>
</dbReference>
<sequence>MQPFKAGSDITLYLFTFQRTCSKAALEKETWSRRLLTFLPEMSIARMTDEGARDYDKVQLQLRKRYSLCSEALRMKYRNTRRSQRESYFQFRYKSMSLLEECLNSADAHEDQQRGIELIALEQFYASISEKMCLPVDL</sequence>
<organism evidence="1 2">
    <name type="scientific">Haemaphysalis longicornis</name>
    <name type="common">Bush tick</name>
    <dbReference type="NCBI Taxonomy" id="44386"/>
    <lineage>
        <taxon>Eukaryota</taxon>
        <taxon>Metazoa</taxon>
        <taxon>Ecdysozoa</taxon>
        <taxon>Arthropoda</taxon>
        <taxon>Chelicerata</taxon>
        <taxon>Arachnida</taxon>
        <taxon>Acari</taxon>
        <taxon>Parasitiformes</taxon>
        <taxon>Ixodida</taxon>
        <taxon>Ixodoidea</taxon>
        <taxon>Ixodidae</taxon>
        <taxon>Haemaphysalinae</taxon>
        <taxon>Haemaphysalis</taxon>
    </lineage>
</organism>
<dbReference type="VEuPathDB" id="VectorBase:HLOH_054099"/>
<reference evidence="1 2" key="1">
    <citation type="journal article" date="2020" name="Cell">
        <title>Large-Scale Comparative Analyses of Tick Genomes Elucidate Their Genetic Diversity and Vector Capacities.</title>
        <authorList>
            <consortium name="Tick Genome and Microbiome Consortium (TIGMIC)"/>
            <person name="Jia N."/>
            <person name="Wang J."/>
            <person name="Shi W."/>
            <person name="Du L."/>
            <person name="Sun Y."/>
            <person name="Zhan W."/>
            <person name="Jiang J.F."/>
            <person name="Wang Q."/>
            <person name="Zhang B."/>
            <person name="Ji P."/>
            <person name="Bell-Sakyi L."/>
            <person name="Cui X.M."/>
            <person name="Yuan T.T."/>
            <person name="Jiang B.G."/>
            <person name="Yang W.F."/>
            <person name="Lam T.T."/>
            <person name="Chang Q.C."/>
            <person name="Ding S.J."/>
            <person name="Wang X.J."/>
            <person name="Zhu J.G."/>
            <person name="Ruan X.D."/>
            <person name="Zhao L."/>
            <person name="Wei J.T."/>
            <person name="Ye R.Z."/>
            <person name="Que T.C."/>
            <person name="Du C.H."/>
            <person name="Zhou Y.H."/>
            <person name="Cheng J.X."/>
            <person name="Dai P.F."/>
            <person name="Guo W.B."/>
            <person name="Han X.H."/>
            <person name="Huang E.J."/>
            <person name="Li L.F."/>
            <person name="Wei W."/>
            <person name="Gao Y.C."/>
            <person name="Liu J.Z."/>
            <person name="Shao H.Z."/>
            <person name="Wang X."/>
            <person name="Wang C.C."/>
            <person name="Yang T.C."/>
            <person name="Huo Q.B."/>
            <person name="Li W."/>
            <person name="Chen H.Y."/>
            <person name="Chen S.E."/>
            <person name="Zhou L.G."/>
            <person name="Ni X.B."/>
            <person name="Tian J.H."/>
            <person name="Sheng Y."/>
            <person name="Liu T."/>
            <person name="Pan Y.S."/>
            <person name="Xia L.Y."/>
            <person name="Li J."/>
            <person name="Zhao F."/>
            <person name="Cao W.C."/>
        </authorList>
    </citation>
    <scope>NUCLEOTIDE SEQUENCE [LARGE SCALE GENOMIC DNA]</scope>
    <source>
        <strain evidence="1">HaeL-2018</strain>
    </source>
</reference>
<protein>
    <submittedName>
        <fullName evidence="1">Uncharacterized protein</fullName>
    </submittedName>
</protein>
<dbReference type="Proteomes" id="UP000821853">
    <property type="component" value="Chromosome 8"/>
</dbReference>
<accession>A0A9J6GVB7</accession>
<dbReference type="OMA" id="RANMVEW"/>
<dbReference type="OrthoDB" id="6506394at2759"/>
<proteinExistence type="predicted"/>
<name>A0A9J6GVB7_HAELO</name>
<dbReference type="EMBL" id="JABSTR010000010">
    <property type="protein sequence ID" value="KAH9379426.1"/>
    <property type="molecule type" value="Genomic_DNA"/>
</dbReference>